<dbReference type="Proteomes" id="UP001062846">
    <property type="component" value="Chromosome 4"/>
</dbReference>
<accession>A0ACC0P4L3</accession>
<gene>
    <name evidence="1" type="ORF">RHMOL_Rhmol04G0199700</name>
</gene>
<keyword evidence="2" id="KW-1185">Reference proteome</keyword>
<proteinExistence type="predicted"/>
<sequence length="241" mass="26635">MQASQAILRAYNQANLLSAERKRCHTDLKAEREKSKSYKGSLQMAKTHMVELEKEKEELAEKLKKAERELGQTLRREKRKMKEVDQKAYQIGYDHAGLKYMRDARSMVNEHLREKVPIAYRAGYKAGVSAVGEGMQIELDLSRINAAIVPELELPYTDEECAPLLDEEFPESEEDLDDLTVLDVEDGSDHGGEKGDVAGKEGAVDAAGAKEAEGVETEHANTDGDAEADAEAVASKDAPEV</sequence>
<protein>
    <submittedName>
        <fullName evidence="1">Uncharacterized protein</fullName>
    </submittedName>
</protein>
<evidence type="ECO:0000313" key="2">
    <source>
        <dbReference type="Proteomes" id="UP001062846"/>
    </source>
</evidence>
<name>A0ACC0P4L3_RHOML</name>
<reference evidence="1" key="1">
    <citation type="submission" date="2022-02" db="EMBL/GenBank/DDBJ databases">
        <title>Plant Genome Project.</title>
        <authorList>
            <person name="Zhang R.-G."/>
        </authorList>
    </citation>
    <scope>NUCLEOTIDE SEQUENCE</scope>
    <source>
        <strain evidence="1">AT1</strain>
    </source>
</reference>
<organism evidence="1 2">
    <name type="scientific">Rhododendron molle</name>
    <name type="common">Chinese azalea</name>
    <name type="synonym">Azalea mollis</name>
    <dbReference type="NCBI Taxonomy" id="49168"/>
    <lineage>
        <taxon>Eukaryota</taxon>
        <taxon>Viridiplantae</taxon>
        <taxon>Streptophyta</taxon>
        <taxon>Embryophyta</taxon>
        <taxon>Tracheophyta</taxon>
        <taxon>Spermatophyta</taxon>
        <taxon>Magnoliopsida</taxon>
        <taxon>eudicotyledons</taxon>
        <taxon>Gunneridae</taxon>
        <taxon>Pentapetalae</taxon>
        <taxon>asterids</taxon>
        <taxon>Ericales</taxon>
        <taxon>Ericaceae</taxon>
        <taxon>Ericoideae</taxon>
        <taxon>Rhodoreae</taxon>
        <taxon>Rhododendron</taxon>
    </lineage>
</organism>
<comment type="caution">
    <text evidence="1">The sequence shown here is derived from an EMBL/GenBank/DDBJ whole genome shotgun (WGS) entry which is preliminary data.</text>
</comment>
<evidence type="ECO:0000313" key="1">
    <source>
        <dbReference type="EMBL" id="KAI8559768.1"/>
    </source>
</evidence>
<dbReference type="EMBL" id="CM046391">
    <property type="protein sequence ID" value="KAI8559768.1"/>
    <property type="molecule type" value="Genomic_DNA"/>
</dbReference>